<proteinExistence type="predicted"/>
<evidence type="ECO:0000313" key="2">
    <source>
        <dbReference type="Proteomes" id="UP001144471"/>
    </source>
</evidence>
<dbReference type="AlphaFoldDB" id="A0A9W6GLL6"/>
<sequence>MGIYNSKTIRKIRKKQKVKRSFLRDLFFPTRVTVGEEEVWLETTANGNQVAPIVSPIEDGRVVKEKAISTNAITAPSISPKYVLTPRDAFKRDAGDSLNDGKSASLRMATRVGKILGNQENQITNKEELFAGQFLSEGKITSSSGDHPYEIDYKMSNKGTLGVGETWDVNTIKALDDLDGFIVEAEKYGTKVGAVVMDGKASSAFVNNPQTLEYLDNRRLEAIESKQKDLAPGVAYIGFYKKRSVHIYQYDRTLEENGAIKPIIPEGTIVGGPTYGEVLYAPVVYFKDGGKDIHEEIRHSRVSISKNGKEKSISTESRPVFQPSDMSAYFSWKVV</sequence>
<evidence type="ECO:0008006" key="3">
    <source>
        <dbReference type="Google" id="ProtNLM"/>
    </source>
</evidence>
<accession>A0A9W6GLL6</accession>
<dbReference type="Gene3D" id="3.15.30.10">
    <property type="entry name" value="putative capsid protein of prophage domain like"/>
    <property type="match status" value="1"/>
</dbReference>
<evidence type="ECO:0000313" key="1">
    <source>
        <dbReference type="EMBL" id="GLI57354.1"/>
    </source>
</evidence>
<gene>
    <name evidence="1" type="ORF">PM10SUCC1_28680</name>
</gene>
<dbReference type="Pfam" id="PF03864">
    <property type="entry name" value="Phage_cap_E"/>
    <property type="match status" value="1"/>
</dbReference>
<dbReference type="Gene3D" id="3.30.1930.10">
    <property type="entry name" value="capsid protein of prophage domain"/>
    <property type="match status" value="1"/>
</dbReference>
<reference evidence="1" key="1">
    <citation type="submission" date="2022-12" db="EMBL/GenBank/DDBJ databases">
        <title>Reference genome sequencing for broad-spectrum identification of bacterial and archaeal isolates by mass spectrometry.</title>
        <authorList>
            <person name="Sekiguchi Y."/>
            <person name="Tourlousse D.M."/>
        </authorList>
    </citation>
    <scope>NUCLEOTIDE SEQUENCE</scope>
    <source>
        <strain evidence="1">10succ1</strain>
    </source>
</reference>
<protein>
    <recommendedName>
        <fullName evidence="3">Phage major capsid protein E</fullName>
    </recommendedName>
</protein>
<dbReference type="InterPro" id="IPR005564">
    <property type="entry name" value="Major_capsid_GpE"/>
</dbReference>
<dbReference type="RefSeq" id="WP_281836921.1">
    <property type="nucleotide sequence ID" value="NZ_BSDY01000016.1"/>
</dbReference>
<comment type="caution">
    <text evidence="1">The sequence shown here is derived from an EMBL/GenBank/DDBJ whole genome shotgun (WGS) entry which is preliminary data.</text>
</comment>
<organism evidence="1 2">
    <name type="scientific">Propionigenium maris DSM 9537</name>
    <dbReference type="NCBI Taxonomy" id="1123000"/>
    <lineage>
        <taxon>Bacteria</taxon>
        <taxon>Fusobacteriati</taxon>
        <taxon>Fusobacteriota</taxon>
        <taxon>Fusobacteriia</taxon>
        <taxon>Fusobacteriales</taxon>
        <taxon>Fusobacteriaceae</taxon>
        <taxon>Propionigenium</taxon>
    </lineage>
</organism>
<name>A0A9W6GLL6_9FUSO</name>
<dbReference type="EMBL" id="BSDY01000016">
    <property type="protein sequence ID" value="GLI57354.1"/>
    <property type="molecule type" value="Genomic_DNA"/>
</dbReference>
<keyword evidence="2" id="KW-1185">Reference proteome</keyword>
<dbReference type="Proteomes" id="UP001144471">
    <property type="component" value="Unassembled WGS sequence"/>
</dbReference>